<dbReference type="SUPFAM" id="SSF52418">
    <property type="entry name" value="Nucleoside phosphorylase/phosphoribosyltransferase catalytic domain"/>
    <property type="match status" value="1"/>
</dbReference>
<evidence type="ECO:0000313" key="12">
    <source>
        <dbReference type="EMBL" id="AZI57782.1"/>
    </source>
</evidence>
<dbReference type="Proteomes" id="UP000268084">
    <property type="component" value="Chromosome"/>
</dbReference>
<comment type="function">
    <text evidence="9">Catalyzes the transfer of the phosphoribosyl group of 5-phosphorylribose-1-pyrophosphate (PRPP) to anthranilate to yield N-(5'-phosphoribosyl)-anthranilate (PRA).</text>
</comment>
<keyword evidence="2 9" id="KW-0028">Amino-acid biosynthesis</keyword>
<evidence type="ECO:0000256" key="7">
    <source>
        <dbReference type="ARBA" id="ARBA00052328"/>
    </source>
</evidence>
<feature type="binding site" evidence="9">
    <location>
        <position position="228"/>
    </location>
    <ligand>
        <name>Mg(2+)</name>
        <dbReference type="ChEBI" id="CHEBI:18420"/>
        <label>2</label>
    </ligand>
</feature>
<reference evidence="12 13" key="2">
    <citation type="submission" date="2018-12" db="EMBL/GenBank/DDBJ databases">
        <title>Nakamurella antarcticus sp. nov., isolated from Antarctica South Shetland Islands soil.</title>
        <authorList>
            <person name="Peng F."/>
        </authorList>
    </citation>
    <scope>NUCLEOTIDE SEQUENCE [LARGE SCALE GENOMIC DNA]</scope>
    <source>
        <strain evidence="12 13">S14-144</strain>
    </source>
</reference>
<dbReference type="RefSeq" id="WP_124798510.1">
    <property type="nucleotide sequence ID" value="NZ_CP034170.1"/>
</dbReference>
<feature type="binding site" evidence="9">
    <location>
        <position position="83"/>
    </location>
    <ligand>
        <name>5-phospho-alpha-D-ribose 1-diphosphate</name>
        <dbReference type="ChEBI" id="CHEBI:58017"/>
    </ligand>
</feature>
<feature type="binding site" evidence="9">
    <location>
        <position position="123"/>
    </location>
    <ligand>
        <name>5-phospho-alpha-D-ribose 1-diphosphate</name>
        <dbReference type="ChEBI" id="CHEBI:58017"/>
    </ligand>
</feature>
<keyword evidence="9" id="KW-0460">Magnesium</keyword>
<dbReference type="GO" id="GO:0000287">
    <property type="term" value="F:magnesium ion binding"/>
    <property type="evidence" value="ECO:0007669"/>
    <property type="project" value="UniProtKB-UniRule"/>
</dbReference>
<dbReference type="AlphaFoldDB" id="A0A3G8ZKE3"/>
<keyword evidence="3 9" id="KW-0328">Glycosyltransferase</keyword>
<dbReference type="PANTHER" id="PTHR43285">
    <property type="entry name" value="ANTHRANILATE PHOSPHORIBOSYLTRANSFERASE"/>
    <property type="match status" value="1"/>
</dbReference>
<dbReference type="InterPro" id="IPR036320">
    <property type="entry name" value="Glycosyl_Trfase_fam3_N_dom_sf"/>
</dbReference>
<keyword evidence="9" id="KW-0479">Metal-binding</keyword>
<feature type="binding site" evidence="9">
    <location>
        <position position="95"/>
    </location>
    <ligand>
        <name>Mg(2+)</name>
        <dbReference type="ChEBI" id="CHEBI:18420"/>
        <label>1</label>
    </ligand>
</feature>
<evidence type="ECO:0000256" key="1">
    <source>
        <dbReference type="ARBA" id="ARBA00004907"/>
    </source>
</evidence>
<evidence type="ECO:0000313" key="13">
    <source>
        <dbReference type="Proteomes" id="UP000268084"/>
    </source>
</evidence>
<dbReference type="UniPathway" id="UPA00035">
    <property type="reaction ID" value="UER00041"/>
</dbReference>
<dbReference type="GO" id="GO:0004048">
    <property type="term" value="F:anthranilate phosphoribosyltransferase activity"/>
    <property type="evidence" value="ECO:0007669"/>
    <property type="project" value="UniProtKB-UniRule"/>
</dbReference>
<gene>
    <name evidence="9 12" type="primary">trpD</name>
    <name evidence="12" type="ORF">EH165_06100</name>
</gene>
<keyword evidence="4 9" id="KW-0808">Transferase</keyword>
<keyword evidence="13" id="KW-1185">Reference proteome</keyword>
<dbReference type="HAMAP" id="MF_00211">
    <property type="entry name" value="TrpD"/>
    <property type="match status" value="1"/>
</dbReference>
<comment type="catalytic activity">
    <reaction evidence="7 9">
        <text>N-(5-phospho-beta-D-ribosyl)anthranilate + diphosphate = 5-phospho-alpha-D-ribose 1-diphosphate + anthranilate</text>
        <dbReference type="Rhea" id="RHEA:11768"/>
        <dbReference type="ChEBI" id="CHEBI:16567"/>
        <dbReference type="ChEBI" id="CHEBI:18277"/>
        <dbReference type="ChEBI" id="CHEBI:33019"/>
        <dbReference type="ChEBI" id="CHEBI:58017"/>
        <dbReference type="EC" id="2.4.2.18"/>
    </reaction>
</comment>
<evidence type="ECO:0000256" key="6">
    <source>
        <dbReference type="ARBA" id="ARBA00023141"/>
    </source>
</evidence>
<feature type="binding site" evidence="9">
    <location>
        <position position="114"/>
    </location>
    <ligand>
        <name>anthranilate</name>
        <dbReference type="ChEBI" id="CHEBI:16567"/>
        <label>1</label>
    </ligand>
</feature>
<feature type="domain" description="Glycosyl transferase family 3 N-terminal" evidence="11">
    <location>
        <begin position="8"/>
        <end position="69"/>
    </location>
</feature>
<dbReference type="PANTHER" id="PTHR43285:SF2">
    <property type="entry name" value="ANTHRANILATE PHOSPHORIBOSYLTRANSFERASE"/>
    <property type="match status" value="1"/>
</dbReference>
<dbReference type="Gene3D" id="1.20.970.10">
    <property type="entry name" value="Transferase, Pyrimidine Nucleoside Phosphorylase, Chain C"/>
    <property type="match status" value="1"/>
</dbReference>
<keyword evidence="5 9" id="KW-0822">Tryptophan biosynthesis</keyword>
<dbReference type="EC" id="2.4.2.18" evidence="9"/>
<dbReference type="InterPro" id="IPR005940">
    <property type="entry name" value="Anthranilate_Pribosyl_Tfrase"/>
</dbReference>
<feature type="binding site" evidence="9">
    <location>
        <position position="91"/>
    </location>
    <ligand>
        <name>5-phospho-alpha-D-ribose 1-diphosphate</name>
        <dbReference type="ChEBI" id="CHEBI:58017"/>
    </ligand>
</feature>
<comment type="similarity">
    <text evidence="8">In the C-terminal section; belongs to the anthranilate phosphoribosyltransferase family.</text>
</comment>
<dbReference type="InterPro" id="IPR017459">
    <property type="entry name" value="Glycosyl_Trfase_fam3_N_dom"/>
</dbReference>
<sequence>MTVPTWPHLLQQLLGGVDLSSADTAWVMDRVMTGEATPAQVAGFAVALRAKGESAEEVAGLADGMLAHALRFEVPQRTVDIVGTGGDQSNSVNISTMAAVVVAAAGATVVKHGNRSASSTTGSADVLENLGIALTLSPRGVAECVQEVGIGFCFAAAFHPSMRYAAAPRRELGIPTFFNILGPLTNPAQPQASAIGCGNSRLAPVMAGVFAKRGSDALVFRGNDGLDELTTTTTSVIWSVLDGAVTESVFDPLALEIPRARPGDLVGSDVEFNASVARTIFAGKSGPVRDAVVLNAAAALAVHAGLSGNLEADLRAGAARACVALDTGAAQKLLADWAAASQRIFAVERPR</sequence>
<feature type="binding site" evidence="9">
    <location>
        <position position="169"/>
    </location>
    <ligand>
        <name>anthranilate</name>
        <dbReference type="ChEBI" id="CHEBI:16567"/>
        <label>2</label>
    </ligand>
</feature>
<dbReference type="Pfam" id="PF02885">
    <property type="entry name" value="Glycos_trans_3N"/>
    <property type="match status" value="1"/>
</dbReference>
<evidence type="ECO:0000256" key="4">
    <source>
        <dbReference type="ARBA" id="ARBA00022679"/>
    </source>
</evidence>
<keyword evidence="6 9" id="KW-0057">Aromatic amino acid biosynthesis</keyword>
<dbReference type="GO" id="GO:0005829">
    <property type="term" value="C:cytosol"/>
    <property type="evidence" value="ECO:0007669"/>
    <property type="project" value="TreeGrafter"/>
</dbReference>
<dbReference type="GO" id="GO:0000162">
    <property type="term" value="P:L-tryptophan biosynthetic process"/>
    <property type="evidence" value="ECO:0007669"/>
    <property type="project" value="UniProtKB-UniRule"/>
</dbReference>
<comment type="caution">
    <text evidence="9">Lacks conserved residue(s) required for the propagation of feature annotation.</text>
</comment>
<evidence type="ECO:0000256" key="8">
    <source>
        <dbReference type="ARBA" id="ARBA00061188"/>
    </source>
</evidence>
<evidence type="ECO:0000259" key="11">
    <source>
        <dbReference type="Pfam" id="PF02885"/>
    </source>
</evidence>
<dbReference type="SUPFAM" id="SSF47648">
    <property type="entry name" value="Nucleoside phosphorylase/phosphoribosyltransferase N-terminal domain"/>
    <property type="match status" value="1"/>
</dbReference>
<reference evidence="12 13" key="1">
    <citation type="submission" date="2018-11" db="EMBL/GenBank/DDBJ databases">
        <authorList>
            <person name="Da X."/>
        </authorList>
    </citation>
    <scope>NUCLEOTIDE SEQUENCE [LARGE SCALE GENOMIC DNA]</scope>
    <source>
        <strain evidence="12 13">S14-144</strain>
    </source>
</reference>
<evidence type="ECO:0000256" key="5">
    <source>
        <dbReference type="ARBA" id="ARBA00022822"/>
    </source>
</evidence>
<dbReference type="Pfam" id="PF00591">
    <property type="entry name" value="Glycos_transf_3"/>
    <property type="match status" value="1"/>
</dbReference>
<dbReference type="Gene3D" id="3.40.1030.10">
    <property type="entry name" value="Nucleoside phosphorylase/phosphoribosyltransferase catalytic domain"/>
    <property type="match status" value="1"/>
</dbReference>
<protein>
    <recommendedName>
        <fullName evidence="9">Anthranilate phosphoribosyltransferase</fullName>
        <ecNumber evidence="9">2.4.2.18</ecNumber>
    </recommendedName>
</protein>
<organism evidence="12 13">
    <name type="scientific">Nakamurella antarctica</name>
    <dbReference type="NCBI Taxonomy" id="1902245"/>
    <lineage>
        <taxon>Bacteria</taxon>
        <taxon>Bacillati</taxon>
        <taxon>Actinomycetota</taxon>
        <taxon>Actinomycetes</taxon>
        <taxon>Nakamurellales</taxon>
        <taxon>Nakamurellaceae</taxon>
        <taxon>Nakamurella</taxon>
    </lineage>
</organism>
<comment type="similarity">
    <text evidence="9">Belongs to the anthranilate phosphoribosyltransferase family.</text>
</comment>
<feature type="binding site" evidence="9">
    <location>
        <begin position="93"/>
        <end position="96"/>
    </location>
    <ligand>
        <name>5-phospho-alpha-D-ribose 1-diphosphate</name>
        <dbReference type="ChEBI" id="CHEBI:58017"/>
    </ligand>
</feature>
<dbReference type="NCBIfam" id="TIGR01245">
    <property type="entry name" value="trpD"/>
    <property type="match status" value="1"/>
</dbReference>
<dbReference type="InterPro" id="IPR000312">
    <property type="entry name" value="Glycosyl_Trfase_fam3"/>
</dbReference>
<evidence type="ECO:0000259" key="10">
    <source>
        <dbReference type="Pfam" id="PF00591"/>
    </source>
</evidence>
<evidence type="ECO:0000256" key="9">
    <source>
        <dbReference type="HAMAP-Rule" id="MF_00211"/>
    </source>
</evidence>
<dbReference type="KEGG" id="nak:EH165_06100"/>
<accession>A0A3G8ZKE3</accession>
<feature type="binding site" evidence="9">
    <location>
        <begin position="86"/>
        <end position="87"/>
    </location>
    <ligand>
        <name>5-phospho-alpha-D-ribose 1-diphosphate</name>
        <dbReference type="ChEBI" id="CHEBI:58017"/>
    </ligand>
</feature>
<comment type="cofactor">
    <cofactor evidence="9">
        <name>Mg(2+)</name>
        <dbReference type="ChEBI" id="CHEBI:18420"/>
    </cofactor>
    <text evidence="9">Binds 2 magnesium ions per monomer.</text>
</comment>
<evidence type="ECO:0000256" key="2">
    <source>
        <dbReference type="ARBA" id="ARBA00022605"/>
    </source>
</evidence>
<proteinExistence type="inferred from homology"/>
<feature type="binding site" evidence="9">
    <location>
        <position position="228"/>
    </location>
    <ligand>
        <name>Mg(2+)</name>
        <dbReference type="ChEBI" id="CHEBI:18420"/>
        <label>1</label>
    </ligand>
</feature>
<dbReference type="EMBL" id="CP034170">
    <property type="protein sequence ID" value="AZI57782.1"/>
    <property type="molecule type" value="Genomic_DNA"/>
</dbReference>
<dbReference type="OrthoDB" id="9806430at2"/>
<name>A0A3G8ZKE3_9ACTN</name>
<feature type="binding site" evidence="9">
    <location>
        <begin position="111"/>
        <end position="119"/>
    </location>
    <ligand>
        <name>5-phospho-alpha-D-ribose 1-diphosphate</name>
        <dbReference type="ChEBI" id="CHEBI:58017"/>
    </ligand>
</feature>
<feature type="domain" description="Glycosyl transferase family 3" evidence="10">
    <location>
        <begin position="76"/>
        <end position="330"/>
    </location>
</feature>
<evidence type="ECO:0000256" key="3">
    <source>
        <dbReference type="ARBA" id="ARBA00022676"/>
    </source>
</evidence>
<dbReference type="FunFam" id="3.40.1030.10:FF:000002">
    <property type="entry name" value="Anthranilate phosphoribosyltransferase"/>
    <property type="match status" value="1"/>
</dbReference>
<comment type="subunit">
    <text evidence="9">Homodimer.</text>
</comment>
<dbReference type="InterPro" id="IPR035902">
    <property type="entry name" value="Nuc_phospho_transferase"/>
</dbReference>
<feature type="binding site" evidence="9">
    <location>
        <position position="83"/>
    </location>
    <ligand>
        <name>anthranilate</name>
        <dbReference type="ChEBI" id="CHEBI:16567"/>
        <label>1</label>
    </ligand>
</feature>
<comment type="pathway">
    <text evidence="1 9">Amino-acid biosynthesis; L-tryptophan biosynthesis; L-tryptophan from chorismate: step 2/5.</text>
</comment>
<feature type="binding site" evidence="9">
    <location>
        <position position="227"/>
    </location>
    <ligand>
        <name>Mg(2+)</name>
        <dbReference type="ChEBI" id="CHEBI:18420"/>
        <label>2</label>
    </ligand>
</feature>